<feature type="transmembrane region" description="Helical" evidence="6">
    <location>
        <begin position="119"/>
        <end position="139"/>
    </location>
</feature>
<feature type="transmembrane region" description="Helical" evidence="6">
    <location>
        <begin position="90"/>
        <end position="112"/>
    </location>
</feature>
<feature type="transmembrane region" description="Helical" evidence="6">
    <location>
        <begin position="6"/>
        <end position="27"/>
    </location>
</feature>
<feature type="domain" description="Copper resistance protein D" evidence="7">
    <location>
        <begin position="189"/>
        <end position="289"/>
    </location>
</feature>
<feature type="transmembrane region" description="Helical" evidence="6">
    <location>
        <begin position="47"/>
        <end position="70"/>
    </location>
</feature>
<dbReference type="InterPro" id="IPR032694">
    <property type="entry name" value="CopC/D"/>
</dbReference>
<comment type="caution">
    <text evidence="8">The sequence shown here is derived from an EMBL/GenBank/DDBJ whole genome shotgun (WGS) entry which is preliminary data.</text>
</comment>
<evidence type="ECO:0000259" key="7">
    <source>
        <dbReference type="Pfam" id="PF05425"/>
    </source>
</evidence>
<dbReference type="AlphaFoldDB" id="A0A843YT93"/>
<accession>A0A843YT93</accession>
<dbReference type="Proteomes" id="UP000451565">
    <property type="component" value="Unassembled WGS sequence"/>
</dbReference>
<dbReference type="RefSeq" id="WP_153236049.1">
    <property type="nucleotide sequence ID" value="NZ_WINI01000009.1"/>
</dbReference>
<evidence type="ECO:0000313" key="8">
    <source>
        <dbReference type="EMBL" id="MQR02420.1"/>
    </source>
</evidence>
<dbReference type="PANTHER" id="PTHR34820:SF4">
    <property type="entry name" value="INNER MEMBRANE PROTEIN YEBZ"/>
    <property type="match status" value="1"/>
</dbReference>
<dbReference type="Pfam" id="PF05425">
    <property type="entry name" value="CopD"/>
    <property type="match status" value="1"/>
</dbReference>
<comment type="subcellular location">
    <subcellularLocation>
        <location evidence="1">Cell membrane</location>
        <topology evidence="1">Multi-pass membrane protein</topology>
    </subcellularLocation>
</comment>
<organism evidence="8 9">
    <name type="scientific">Glaciimonas soli</name>
    <dbReference type="NCBI Taxonomy" id="2590999"/>
    <lineage>
        <taxon>Bacteria</taxon>
        <taxon>Pseudomonadati</taxon>
        <taxon>Pseudomonadota</taxon>
        <taxon>Betaproteobacteria</taxon>
        <taxon>Burkholderiales</taxon>
        <taxon>Oxalobacteraceae</taxon>
        <taxon>Glaciimonas</taxon>
    </lineage>
</organism>
<feature type="transmembrane region" description="Helical" evidence="6">
    <location>
        <begin position="272"/>
        <end position="293"/>
    </location>
</feature>
<gene>
    <name evidence="8" type="ORF">GEV47_17220</name>
</gene>
<keyword evidence="2" id="KW-1003">Cell membrane</keyword>
<keyword evidence="5 6" id="KW-0472">Membrane</keyword>
<name>A0A843YT93_9BURK</name>
<feature type="transmembrane region" description="Helical" evidence="6">
    <location>
        <begin position="151"/>
        <end position="172"/>
    </location>
</feature>
<evidence type="ECO:0000256" key="5">
    <source>
        <dbReference type="ARBA" id="ARBA00023136"/>
    </source>
</evidence>
<keyword evidence="4 6" id="KW-1133">Transmembrane helix</keyword>
<dbReference type="EMBL" id="WINI01000009">
    <property type="protein sequence ID" value="MQR02420.1"/>
    <property type="molecule type" value="Genomic_DNA"/>
</dbReference>
<keyword evidence="9" id="KW-1185">Reference proteome</keyword>
<dbReference type="GO" id="GO:0006825">
    <property type="term" value="P:copper ion transport"/>
    <property type="evidence" value="ECO:0007669"/>
    <property type="project" value="InterPro"/>
</dbReference>
<protein>
    <recommendedName>
        <fullName evidence="7">Copper resistance protein D domain-containing protein</fullName>
    </recommendedName>
</protein>
<dbReference type="InterPro" id="IPR008457">
    <property type="entry name" value="Cu-R_CopD_dom"/>
</dbReference>
<feature type="transmembrane region" description="Helical" evidence="6">
    <location>
        <begin position="193"/>
        <end position="210"/>
    </location>
</feature>
<reference evidence="8 9" key="1">
    <citation type="submission" date="2019-10" db="EMBL/GenBank/DDBJ databases">
        <title>Glaciimonas soli sp. nov., a psychrophilic bacterium isolated from the forest soil of a high elevation mountain in Taiwan.</title>
        <authorList>
            <person name="Wang L.-T."/>
            <person name="Shieh W.Y."/>
        </authorList>
    </citation>
    <scope>NUCLEOTIDE SEQUENCE [LARGE SCALE GENOMIC DNA]</scope>
    <source>
        <strain evidence="8 9">GS1</strain>
    </source>
</reference>
<evidence type="ECO:0000256" key="3">
    <source>
        <dbReference type="ARBA" id="ARBA00022692"/>
    </source>
</evidence>
<evidence type="ECO:0000256" key="4">
    <source>
        <dbReference type="ARBA" id="ARBA00022989"/>
    </source>
</evidence>
<feature type="transmembrane region" description="Helical" evidence="6">
    <location>
        <begin position="222"/>
        <end position="244"/>
    </location>
</feature>
<evidence type="ECO:0000256" key="2">
    <source>
        <dbReference type="ARBA" id="ARBA00022475"/>
    </source>
</evidence>
<dbReference type="OrthoDB" id="8940227at2"/>
<keyword evidence="3 6" id="KW-0812">Transmembrane</keyword>
<proteinExistence type="predicted"/>
<sequence length="298" mass="32190">MIGDWLQPLCAVLMSVALAAIIGAALLQPILQETATTALPCQITRIYRYACTLLAIALLAYSCAGTVAMTDTGLIDLPASLWLVVTQSHFGAMIWCGLVASLLLIAALTLPVSISSQRGLLLVSVCGFAYSRAATGHAADHGWVSLAMLVHTVHLLAAATWVGSVGVGVLLTSRWQHWPASQRRLFAHRVSEIATLAFVIVVSSGLLNIVRTLGNAQHPWDYAYTWILLAKLAVIIIAAGLGAWNRWYWLPRLDLEHTSNDQVIHDVRMFRIVLLLETVVLCTALLIAAKLGVTMPAQ</sequence>
<dbReference type="GO" id="GO:0005886">
    <property type="term" value="C:plasma membrane"/>
    <property type="evidence" value="ECO:0007669"/>
    <property type="project" value="UniProtKB-SubCell"/>
</dbReference>
<evidence type="ECO:0000313" key="9">
    <source>
        <dbReference type="Proteomes" id="UP000451565"/>
    </source>
</evidence>
<evidence type="ECO:0000256" key="6">
    <source>
        <dbReference type="SAM" id="Phobius"/>
    </source>
</evidence>
<evidence type="ECO:0000256" key="1">
    <source>
        <dbReference type="ARBA" id="ARBA00004651"/>
    </source>
</evidence>
<dbReference type="PANTHER" id="PTHR34820">
    <property type="entry name" value="INNER MEMBRANE PROTEIN YEBZ"/>
    <property type="match status" value="1"/>
</dbReference>